<dbReference type="Proteomes" id="UP000735302">
    <property type="component" value="Unassembled WGS sequence"/>
</dbReference>
<dbReference type="EMBL" id="BLXT01008612">
    <property type="protein sequence ID" value="GFO50535.1"/>
    <property type="molecule type" value="Genomic_DNA"/>
</dbReference>
<dbReference type="PROSITE" id="PS50217">
    <property type="entry name" value="BZIP"/>
    <property type="match status" value="1"/>
</dbReference>
<dbReference type="InterPro" id="IPR000837">
    <property type="entry name" value="AP-1"/>
</dbReference>
<reference evidence="4 5" key="1">
    <citation type="journal article" date="2021" name="Elife">
        <title>Chloroplast acquisition without the gene transfer in kleptoplastic sea slugs, Plakobranchus ocellatus.</title>
        <authorList>
            <person name="Maeda T."/>
            <person name="Takahashi S."/>
            <person name="Yoshida T."/>
            <person name="Shimamura S."/>
            <person name="Takaki Y."/>
            <person name="Nagai Y."/>
            <person name="Toyoda A."/>
            <person name="Suzuki Y."/>
            <person name="Arimoto A."/>
            <person name="Ishii H."/>
            <person name="Satoh N."/>
            <person name="Nishiyama T."/>
            <person name="Hasebe M."/>
            <person name="Maruyama T."/>
            <person name="Minagawa J."/>
            <person name="Obokata J."/>
            <person name="Shigenobu S."/>
        </authorList>
    </citation>
    <scope>NUCLEOTIDE SEQUENCE [LARGE SCALE GENOMIC DNA]</scope>
</reference>
<feature type="coiled-coil region" evidence="1">
    <location>
        <begin position="122"/>
        <end position="156"/>
    </location>
</feature>
<evidence type="ECO:0000256" key="1">
    <source>
        <dbReference type="SAM" id="Coils"/>
    </source>
</evidence>
<dbReference type="CDD" id="cd14692">
    <property type="entry name" value="bZIP_ATF4"/>
    <property type="match status" value="1"/>
</dbReference>
<protein>
    <submittedName>
        <fullName evidence="4">Basic leucine zipper transcriptional factor atf-like 3</fullName>
    </submittedName>
</protein>
<comment type="caution">
    <text evidence="4">The sequence shown here is derived from an EMBL/GenBank/DDBJ whole genome shotgun (WGS) entry which is preliminary data.</text>
</comment>
<sequence length="488" mass="53989">MPELTSHTHYIADENNPNLAMSQMTGHKESSNNEAQAIEFQCDTNDEKILNATIKAFQSGSLTPLIKEELRCTIQSRRLAEGKGELTVEFKSPPKKKEMTEEERARYLKRRVQNREAAQRFRQKQKDTSDMLTAKIQKLERKSRNLLTDLTRLREEKDYLKEMLKNHLLVCTNKDRIPSLLSDGELDQLLSDAARPHGDLTARDFSVSGSISISDSSSPTSSVSTSCFSATPPPRPGTADSSAGGSDVFFFPDENAESVNVITATPDSEVEFFITSNQTNVMNDEGVVENLPTFTFSPNQDISFVEEVVIDTNGGPDFTEHQIEAMRLNSCSSVDTATDGRGLNASTGPFSCSNFDSSYHGHTVSSDATCLDNSSSIYGFNHGVRVYSDEEEAQKQEEKMTLEIAQSLVSELSRSHDSEFDLGTVNVGHNHPLTMVNGLSQAAEGLADSTSDLRHSLAFAHSRVHDMCDFELHCSRLFTQRGRCSIAQ</sequence>
<feature type="domain" description="BZIP" evidence="3">
    <location>
        <begin position="104"/>
        <end position="167"/>
    </location>
</feature>
<dbReference type="SMART" id="SM00338">
    <property type="entry name" value="BRLZ"/>
    <property type="match status" value="1"/>
</dbReference>
<dbReference type="SUPFAM" id="SSF57959">
    <property type="entry name" value="Leucine zipper domain"/>
    <property type="match status" value="1"/>
</dbReference>
<keyword evidence="1" id="KW-0175">Coiled coil</keyword>
<evidence type="ECO:0000313" key="4">
    <source>
        <dbReference type="EMBL" id="GFO50535.1"/>
    </source>
</evidence>
<proteinExistence type="predicted"/>
<evidence type="ECO:0000313" key="5">
    <source>
        <dbReference type="Proteomes" id="UP000735302"/>
    </source>
</evidence>
<feature type="compositionally biased region" description="Low complexity" evidence="2">
    <location>
        <begin position="211"/>
        <end position="229"/>
    </location>
</feature>
<dbReference type="PROSITE" id="PS00036">
    <property type="entry name" value="BZIP_BASIC"/>
    <property type="match status" value="1"/>
</dbReference>
<dbReference type="AlphaFoldDB" id="A0AAV4E2H2"/>
<keyword evidence="5" id="KW-1185">Reference proteome</keyword>
<dbReference type="InterPro" id="IPR004827">
    <property type="entry name" value="bZIP"/>
</dbReference>
<dbReference type="Pfam" id="PF00170">
    <property type="entry name" value="bZIP_1"/>
    <property type="match status" value="1"/>
</dbReference>
<dbReference type="GO" id="GO:0000978">
    <property type="term" value="F:RNA polymerase II cis-regulatory region sequence-specific DNA binding"/>
    <property type="evidence" value="ECO:0007669"/>
    <property type="project" value="TreeGrafter"/>
</dbReference>
<dbReference type="GO" id="GO:0000981">
    <property type="term" value="F:DNA-binding transcription factor activity, RNA polymerase II-specific"/>
    <property type="evidence" value="ECO:0007669"/>
    <property type="project" value="TreeGrafter"/>
</dbReference>
<dbReference type="PANTHER" id="PTHR23351">
    <property type="entry name" value="FOS TRANSCRIPTION FACTOR-RELATED"/>
    <property type="match status" value="1"/>
</dbReference>
<dbReference type="PANTHER" id="PTHR23351:SF59">
    <property type="entry name" value="CYCLIC AMP-DEPENDENT TRANSCRIPTION FACTOR ATF-3-LIKE"/>
    <property type="match status" value="1"/>
</dbReference>
<evidence type="ECO:0000259" key="3">
    <source>
        <dbReference type="PROSITE" id="PS50217"/>
    </source>
</evidence>
<dbReference type="Gene3D" id="1.20.5.170">
    <property type="match status" value="1"/>
</dbReference>
<dbReference type="InterPro" id="IPR046347">
    <property type="entry name" value="bZIP_sf"/>
</dbReference>
<dbReference type="GO" id="GO:0005634">
    <property type="term" value="C:nucleus"/>
    <property type="evidence" value="ECO:0007669"/>
    <property type="project" value="TreeGrafter"/>
</dbReference>
<accession>A0AAV4E2H2</accession>
<name>A0AAV4E2H2_9GAST</name>
<evidence type="ECO:0000256" key="2">
    <source>
        <dbReference type="SAM" id="MobiDB-lite"/>
    </source>
</evidence>
<organism evidence="4 5">
    <name type="scientific">Plakobranchus ocellatus</name>
    <dbReference type="NCBI Taxonomy" id="259542"/>
    <lineage>
        <taxon>Eukaryota</taxon>
        <taxon>Metazoa</taxon>
        <taxon>Spiralia</taxon>
        <taxon>Lophotrochozoa</taxon>
        <taxon>Mollusca</taxon>
        <taxon>Gastropoda</taxon>
        <taxon>Heterobranchia</taxon>
        <taxon>Euthyneura</taxon>
        <taxon>Panpulmonata</taxon>
        <taxon>Sacoglossa</taxon>
        <taxon>Placobranchoidea</taxon>
        <taxon>Plakobranchidae</taxon>
        <taxon>Plakobranchus</taxon>
    </lineage>
</organism>
<gene>
    <name evidence="4" type="ORF">PoB_007704000</name>
</gene>
<feature type="region of interest" description="Disordered" evidence="2">
    <location>
        <begin position="211"/>
        <end position="244"/>
    </location>
</feature>